<feature type="domain" description="Peptidase M50" evidence="14">
    <location>
        <begin position="129"/>
        <end position="184"/>
    </location>
</feature>
<dbReference type="CDD" id="cd06158">
    <property type="entry name" value="S2P-M50_like_1"/>
    <property type="match status" value="1"/>
</dbReference>
<evidence type="ECO:0000256" key="2">
    <source>
        <dbReference type="ARBA" id="ARBA00004651"/>
    </source>
</evidence>
<dbReference type="InterPro" id="IPR008915">
    <property type="entry name" value="Peptidase_M50"/>
</dbReference>
<evidence type="ECO:0000256" key="1">
    <source>
        <dbReference type="ARBA" id="ARBA00001947"/>
    </source>
</evidence>
<evidence type="ECO:0000256" key="3">
    <source>
        <dbReference type="ARBA" id="ARBA00007931"/>
    </source>
</evidence>
<feature type="transmembrane region" description="Helical" evidence="13">
    <location>
        <begin position="172"/>
        <end position="188"/>
    </location>
</feature>
<keyword evidence="6 13" id="KW-0812">Transmembrane</keyword>
<dbReference type="GO" id="GO:0046872">
    <property type="term" value="F:metal ion binding"/>
    <property type="evidence" value="ECO:0007669"/>
    <property type="project" value="UniProtKB-KW"/>
</dbReference>
<comment type="caution">
    <text evidence="15">The sequence shown here is derived from an EMBL/GenBank/DDBJ whole genome shotgun (WGS) entry which is preliminary data.</text>
</comment>
<keyword evidence="12 13" id="KW-0472">Membrane</keyword>
<dbReference type="InterPro" id="IPR044537">
    <property type="entry name" value="Rip2-like"/>
</dbReference>
<proteinExistence type="inferred from homology"/>
<keyword evidence="9" id="KW-0862">Zinc</keyword>
<evidence type="ECO:0000256" key="13">
    <source>
        <dbReference type="SAM" id="Phobius"/>
    </source>
</evidence>
<dbReference type="AlphaFoldDB" id="A0A832CXV5"/>
<evidence type="ECO:0000256" key="6">
    <source>
        <dbReference type="ARBA" id="ARBA00022692"/>
    </source>
</evidence>
<accession>A0A832CXV5</accession>
<feature type="transmembrane region" description="Helical" evidence="13">
    <location>
        <begin position="60"/>
        <end position="79"/>
    </location>
</feature>
<keyword evidence="7" id="KW-0479">Metal-binding</keyword>
<gene>
    <name evidence="15" type="ORF">ENS56_08875</name>
</gene>
<feature type="transmembrane region" description="Helical" evidence="13">
    <location>
        <begin position="12"/>
        <end position="30"/>
    </location>
</feature>
<keyword evidence="11" id="KW-0482">Metalloprotease</keyword>
<keyword evidence="8" id="KW-0378">Hydrolase</keyword>
<evidence type="ECO:0000256" key="4">
    <source>
        <dbReference type="ARBA" id="ARBA00022475"/>
    </source>
</evidence>
<dbReference type="GO" id="GO:0008237">
    <property type="term" value="F:metallopeptidase activity"/>
    <property type="evidence" value="ECO:0007669"/>
    <property type="project" value="UniProtKB-KW"/>
</dbReference>
<evidence type="ECO:0000256" key="11">
    <source>
        <dbReference type="ARBA" id="ARBA00023049"/>
    </source>
</evidence>
<sequence length="213" mass="24107">MPEVQVSEKLILFLKFVPIFLISITVHEFAHAFSAKKFGDSTAEQQGRYTLNPVKHIDPIGSLLLPFLSFFSGAFLIGWAKPVPVNPSNFRNPLKHNAIVSFAGPLSNFLLAIIFFSVSLIFSDGQPKLSNIFYYGTVFNIFLFCFNLLPIPPLDGSHILFSVFPNKFTAQWMNLGLYGSFILLFFIFSPLWKYFLMLINSILSLFLIFAGMK</sequence>
<comment type="similarity">
    <text evidence="3">Belongs to the peptidase M50B family.</text>
</comment>
<evidence type="ECO:0000256" key="12">
    <source>
        <dbReference type="ARBA" id="ARBA00023136"/>
    </source>
</evidence>
<dbReference type="PANTHER" id="PTHR35864">
    <property type="entry name" value="ZINC METALLOPROTEASE MJ0611-RELATED"/>
    <property type="match status" value="1"/>
</dbReference>
<comment type="cofactor">
    <cofactor evidence="1">
        <name>Zn(2+)</name>
        <dbReference type="ChEBI" id="CHEBI:29105"/>
    </cofactor>
</comment>
<protein>
    <submittedName>
        <fullName evidence="15">Site-2 protease family protein</fullName>
    </submittedName>
</protein>
<feature type="domain" description="Peptidase M50" evidence="14">
    <location>
        <begin position="16"/>
        <end position="122"/>
    </location>
</feature>
<name>A0A832CXV5_9BACT</name>
<keyword evidence="4" id="KW-1003">Cell membrane</keyword>
<evidence type="ECO:0000256" key="7">
    <source>
        <dbReference type="ARBA" id="ARBA00022723"/>
    </source>
</evidence>
<comment type="subcellular location">
    <subcellularLocation>
        <location evidence="2">Cell membrane</location>
        <topology evidence="2">Multi-pass membrane protein</topology>
    </subcellularLocation>
</comment>
<organism evidence="15">
    <name type="scientific">Ignavibacterium album</name>
    <dbReference type="NCBI Taxonomy" id="591197"/>
    <lineage>
        <taxon>Bacteria</taxon>
        <taxon>Pseudomonadati</taxon>
        <taxon>Ignavibacteriota</taxon>
        <taxon>Ignavibacteria</taxon>
        <taxon>Ignavibacteriales</taxon>
        <taxon>Ignavibacteriaceae</taxon>
        <taxon>Ignavibacterium</taxon>
    </lineage>
</organism>
<feature type="transmembrane region" description="Helical" evidence="13">
    <location>
        <begin position="194"/>
        <end position="212"/>
    </location>
</feature>
<evidence type="ECO:0000313" key="15">
    <source>
        <dbReference type="EMBL" id="HGT48136.1"/>
    </source>
</evidence>
<evidence type="ECO:0000256" key="8">
    <source>
        <dbReference type="ARBA" id="ARBA00022801"/>
    </source>
</evidence>
<evidence type="ECO:0000256" key="9">
    <source>
        <dbReference type="ARBA" id="ARBA00022833"/>
    </source>
</evidence>
<dbReference type="PANTHER" id="PTHR35864:SF1">
    <property type="entry name" value="ZINC METALLOPROTEASE YWHC-RELATED"/>
    <property type="match status" value="1"/>
</dbReference>
<keyword evidence="5 15" id="KW-0645">Protease</keyword>
<keyword evidence="10 13" id="KW-1133">Transmembrane helix</keyword>
<dbReference type="Pfam" id="PF02163">
    <property type="entry name" value="Peptidase_M50"/>
    <property type="match status" value="2"/>
</dbReference>
<dbReference type="GO" id="GO:0005886">
    <property type="term" value="C:plasma membrane"/>
    <property type="evidence" value="ECO:0007669"/>
    <property type="project" value="UniProtKB-SubCell"/>
</dbReference>
<evidence type="ECO:0000259" key="14">
    <source>
        <dbReference type="Pfam" id="PF02163"/>
    </source>
</evidence>
<dbReference type="EMBL" id="DSVI01000010">
    <property type="protein sequence ID" value="HGT48136.1"/>
    <property type="molecule type" value="Genomic_DNA"/>
</dbReference>
<dbReference type="InterPro" id="IPR052348">
    <property type="entry name" value="Metallopeptidase_M50B"/>
</dbReference>
<feature type="transmembrane region" description="Helical" evidence="13">
    <location>
        <begin position="99"/>
        <end position="120"/>
    </location>
</feature>
<feature type="transmembrane region" description="Helical" evidence="13">
    <location>
        <begin position="132"/>
        <end position="151"/>
    </location>
</feature>
<evidence type="ECO:0000256" key="10">
    <source>
        <dbReference type="ARBA" id="ARBA00022989"/>
    </source>
</evidence>
<dbReference type="GO" id="GO:0006508">
    <property type="term" value="P:proteolysis"/>
    <property type="evidence" value="ECO:0007669"/>
    <property type="project" value="UniProtKB-KW"/>
</dbReference>
<evidence type="ECO:0000256" key="5">
    <source>
        <dbReference type="ARBA" id="ARBA00022670"/>
    </source>
</evidence>
<reference evidence="15" key="1">
    <citation type="journal article" date="2020" name="mSystems">
        <title>Genome- and Community-Level Interaction Insights into Carbon Utilization and Element Cycling Functions of Hydrothermarchaeota in Hydrothermal Sediment.</title>
        <authorList>
            <person name="Zhou Z."/>
            <person name="Liu Y."/>
            <person name="Xu W."/>
            <person name="Pan J."/>
            <person name="Luo Z.H."/>
            <person name="Li M."/>
        </authorList>
    </citation>
    <scope>NUCLEOTIDE SEQUENCE [LARGE SCALE GENOMIC DNA]</scope>
    <source>
        <strain evidence="15">SpSt-500</strain>
    </source>
</reference>